<dbReference type="AlphaFoldDB" id="I2GM43"/>
<organism evidence="2 3">
    <name type="scientific">Fibrisoma limi BUZ 3</name>
    <dbReference type="NCBI Taxonomy" id="1185876"/>
    <lineage>
        <taxon>Bacteria</taxon>
        <taxon>Pseudomonadati</taxon>
        <taxon>Bacteroidota</taxon>
        <taxon>Cytophagia</taxon>
        <taxon>Cytophagales</taxon>
        <taxon>Spirosomataceae</taxon>
        <taxon>Fibrisoma</taxon>
    </lineage>
</organism>
<feature type="region of interest" description="Disordered" evidence="1">
    <location>
        <begin position="1"/>
        <end position="38"/>
    </location>
</feature>
<sequence length="263" mass="27359">MATYDAYDPGEGSAYDQSGQQPENDAASNKSLSSDQKKAIGAAAVGTAALGGAAYGLSMLEDSENQVSQDNDTSGDDDDANRAGTTGAVVATTQPPGGATPTPVNSDPFAGLTGFDKAFAEARHAMGPGHTFTYEGGLYNTYTKEEEAMLTPDERNAFLADNNLLPHKHAQHETSLLASNNPDELPQVSLADEPNVSVVEHDEQSVTVVSADDVNSSGMVALVDDANPDVNHDQLISDLETGLDNPTDLSTDLDDHSGIGAFT</sequence>
<evidence type="ECO:0000313" key="2">
    <source>
        <dbReference type="EMBL" id="CCH54969.1"/>
    </source>
</evidence>
<evidence type="ECO:0000256" key="1">
    <source>
        <dbReference type="SAM" id="MobiDB-lite"/>
    </source>
</evidence>
<accession>I2GM43</accession>
<dbReference type="eggNOG" id="ENOG50336SZ">
    <property type="taxonomic scope" value="Bacteria"/>
</dbReference>
<dbReference type="OrthoDB" id="919615at2"/>
<dbReference type="RefSeq" id="WP_009283545.1">
    <property type="nucleotide sequence ID" value="NZ_CAIT01000007.1"/>
</dbReference>
<feature type="region of interest" description="Disordered" evidence="1">
    <location>
        <begin position="61"/>
        <end position="105"/>
    </location>
</feature>
<evidence type="ECO:0000313" key="3">
    <source>
        <dbReference type="Proteomes" id="UP000009309"/>
    </source>
</evidence>
<gene>
    <name evidence="2" type="ORF">BN8_04195</name>
</gene>
<comment type="caution">
    <text evidence="2">The sequence shown here is derived from an EMBL/GenBank/DDBJ whole genome shotgun (WGS) entry which is preliminary data.</text>
</comment>
<proteinExistence type="predicted"/>
<feature type="compositionally biased region" description="Low complexity" evidence="1">
    <location>
        <begin position="83"/>
        <end position="103"/>
    </location>
</feature>
<dbReference type="STRING" id="1185876.BN8_04195"/>
<dbReference type="Proteomes" id="UP000009309">
    <property type="component" value="Unassembled WGS sequence"/>
</dbReference>
<reference evidence="2 3" key="1">
    <citation type="journal article" date="2012" name="J. Bacteriol.">
        <title>Genome Sequence of the Filamentous Bacterium Fibrisoma limi BUZ 3T.</title>
        <authorList>
            <person name="Filippini M."/>
            <person name="Qi W."/>
            <person name="Jaenicke S."/>
            <person name="Goesmann A."/>
            <person name="Smits T.H."/>
            <person name="Bagheri H.C."/>
        </authorList>
    </citation>
    <scope>NUCLEOTIDE SEQUENCE [LARGE SCALE GENOMIC DNA]</scope>
    <source>
        <strain evidence="3">BUZ 3T</strain>
    </source>
</reference>
<feature type="compositionally biased region" description="Polar residues" evidence="1">
    <location>
        <begin position="15"/>
        <end position="34"/>
    </location>
</feature>
<dbReference type="EMBL" id="CAIT01000007">
    <property type="protein sequence ID" value="CCH54969.1"/>
    <property type="molecule type" value="Genomic_DNA"/>
</dbReference>
<protein>
    <submittedName>
        <fullName evidence="2">Uncharacterized protein</fullName>
    </submittedName>
</protein>
<name>I2GM43_9BACT</name>
<feature type="region of interest" description="Disordered" evidence="1">
    <location>
        <begin position="241"/>
        <end position="263"/>
    </location>
</feature>
<keyword evidence="3" id="KW-1185">Reference proteome</keyword>